<dbReference type="PROSITE" id="PS51257">
    <property type="entry name" value="PROKAR_LIPOPROTEIN"/>
    <property type="match status" value="1"/>
</dbReference>
<evidence type="ECO:0008006" key="4">
    <source>
        <dbReference type="Google" id="ProtNLM"/>
    </source>
</evidence>
<name>A0A921I323_9FIRM</name>
<proteinExistence type="predicted"/>
<dbReference type="AlphaFoldDB" id="A0A921I323"/>
<sequence length="218" mass="24178">MKMTRRVFGAVLALIMMLSLAGCGGMTTDEAKAYVQSVLDASYKADFSEYTEQTDSTEEEAQQLFDDNLDNIMSMGGFTDAGLSDELSANYRQLFQDMLAQAKYELGEATEGEDGGFVVEVSAEPFTAFDGLQDEVLSAVQAEMANITDISRMPSDEEINEMVFQKMYDSLVQRVAEPSYGEAQTVELHVELNDDNMYYINEDDLTSLDSILFPADNL</sequence>
<accession>A0A921I323</accession>
<feature type="chain" id="PRO_5038339844" description="DUF5105 domain-containing protein" evidence="1">
    <location>
        <begin position="22"/>
        <end position="218"/>
    </location>
</feature>
<reference evidence="2" key="2">
    <citation type="submission" date="2021-09" db="EMBL/GenBank/DDBJ databases">
        <authorList>
            <person name="Gilroy R."/>
        </authorList>
    </citation>
    <scope>NUCLEOTIDE SEQUENCE</scope>
    <source>
        <strain evidence="2">ChiSjej5B23-16112</strain>
    </source>
</reference>
<organism evidence="2 3">
    <name type="scientific">Lachnoclostridium phocaeense</name>
    <dbReference type="NCBI Taxonomy" id="1871021"/>
    <lineage>
        <taxon>Bacteria</taxon>
        <taxon>Bacillati</taxon>
        <taxon>Bacillota</taxon>
        <taxon>Clostridia</taxon>
        <taxon>Lachnospirales</taxon>
        <taxon>Lachnospiraceae</taxon>
    </lineage>
</organism>
<keyword evidence="1" id="KW-0732">Signal</keyword>
<reference evidence="2" key="1">
    <citation type="journal article" date="2021" name="PeerJ">
        <title>Extensive microbial diversity within the chicken gut microbiome revealed by metagenomics and culture.</title>
        <authorList>
            <person name="Gilroy R."/>
            <person name="Ravi A."/>
            <person name="Getino M."/>
            <person name="Pursley I."/>
            <person name="Horton D.L."/>
            <person name="Alikhan N.F."/>
            <person name="Baker D."/>
            <person name="Gharbi K."/>
            <person name="Hall N."/>
            <person name="Watson M."/>
            <person name="Adriaenssens E.M."/>
            <person name="Foster-Nyarko E."/>
            <person name="Jarju S."/>
            <person name="Secka A."/>
            <person name="Antonio M."/>
            <person name="Oren A."/>
            <person name="Chaudhuri R.R."/>
            <person name="La Ragione R."/>
            <person name="Hildebrand F."/>
            <person name="Pallen M.J."/>
        </authorList>
    </citation>
    <scope>NUCLEOTIDE SEQUENCE</scope>
    <source>
        <strain evidence="2">ChiSjej5B23-16112</strain>
    </source>
</reference>
<evidence type="ECO:0000256" key="1">
    <source>
        <dbReference type="SAM" id="SignalP"/>
    </source>
</evidence>
<gene>
    <name evidence="2" type="ORF">K8V82_10630</name>
</gene>
<dbReference type="Proteomes" id="UP000769156">
    <property type="component" value="Unassembled WGS sequence"/>
</dbReference>
<feature type="signal peptide" evidence="1">
    <location>
        <begin position="1"/>
        <end position="21"/>
    </location>
</feature>
<dbReference type="EMBL" id="DYVY01000179">
    <property type="protein sequence ID" value="HJF95225.1"/>
    <property type="molecule type" value="Genomic_DNA"/>
</dbReference>
<evidence type="ECO:0000313" key="2">
    <source>
        <dbReference type="EMBL" id="HJF95225.1"/>
    </source>
</evidence>
<protein>
    <recommendedName>
        <fullName evidence="4">DUF5105 domain-containing protein</fullName>
    </recommendedName>
</protein>
<evidence type="ECO:0000313" key="3">
    <source>
        <dbReference type="Proteomes" id="UP000769156"/>
    </source>
</evidence>
<comment type="caution">
    <text evidence="2">The sequence shown here is derived from an EMBL/GenBank/DDBJ whole genome shotgun (WGS) entry which is preliminary data.</text>
</comment>